<keyword evidence="10" id="KW-1185">Reference proteome</keyword>
<evidence type="ECO:0000256" key="3">
    <source>
        <dbReference type="ARBA" id="ARBA00022475"/>
    </source>
</evidence>
<name>A0A271J3H3_9BACT</name>
<keyword evidence="5" id="KW-0133">Cell shape</keyword>
<keyword evidence="6 8" id="KW-1133">Transmembrane helix</keyword>
<keyword evidence="3" id="KW-1003">Cell membrane</keyword>
<accession>A0A271J3H3</accession>
<dbReference type="NCBIfam" id="TIGR03426">
    <property type="entry name" value="shape_MreD"/>
    <property type="match status" value="1"/>
</dbReference>
<dbReference type="OrthoDB" id="1495096at2"/>
<evidence type="ECO:0000256" key="5">
    <source>
        <dbReference type="ARBA" id="ARBA00022960"/>
    </source>
</evidence>
<keyword evidence="4 8" id="KW-0812">Transmembrane</keyword>
<dbReference type="Pfam" id="PF04093">
    <property type="entry name" value="MreD"/>
    <property type="match status" value="1"/>
</dbReference>
<comment type="similarity">
    <text evidence="2">Belongs to the MreD family.</text>
</comment>
<dbReference type="GO" id="GO:0005886">
    <property type="term" value="C:plasma membrane"/>
    <property type="evidence" value="ECO:0007669"/>
    <property type="project" value="UniProtKB-SubCell"/>
</dbReference>
<feature type="transmembrane region" description="Helical" evidence="8">
    <location>
        <begin position="100"/>
        <end position="123"/>
    </location>
</feature>
<evidence type="ECO:0000256" key="1">
    <source>
        <dbReference type="ARBA" id="ARBA00004651"/>
    </source>
</evidence>
<keyword evidence="7 8" id="KW-0472">Membrane</keyword>
<organism evidence="9 10">
    <name type="scientific">Rubrivirga marina</name>
    <dbReference type="NCBI Taxonomy" id="1196024"/>
    <lineage>
        <taxon>Bacteria</taxon>
        <taxon>Pseudomonadati</taxon>
        <taxon>Rhodothermota</taxon>
        <taxon>Rhodothermia</taxon>
        <taxon>Rhodothermales</taxon>
        <taxon>Rubricoccaceae</taxon>
        <taxon>Rubrivirga</taxon>
    </lineage>
</organism>
<evidence type="ECO:0000256" key="2">
    <source>
        <dbReference type="ARBA" id="ARBA00007776"/>
    </source>
</evidence>
<evidence type="ECO:0000313" key="10">
    <source>
        <dbReference type="Proteomes" id="UP000216339"/>
    </source>
</evidence>
<dbReference type="RefSeq" id="WP_095511662.1">
    <property type="nucleotide sequence ID" value="NZ_MQWD01000001.1"/>
</dbReference>
<evidence type="ECO:0000256" key="7">
    <source>
        <dbReference type="ARBA" id="ARBA00023136"/>
    </source>
</evidence>
<dbReference type="EMBL" id="MQWD01000001">
    <property type="protein sequence ID" value="PAP77993.1"/>
    <property type="molecule type" value="Genomic_DNA"/>
</dbReference>
<evidence type="ECO:0000313" key="9">
    <source>
        <dbReference type="EMBL" id="PAP77993.1"/>
    </source>
</evidence>
<feature type="transmembrane region" description="Helical" evidence="8">
    <location>
        <begin position="69"/>
        <end position="88"/>
    </location>
</feature>
<dbReference type="GO" id="GO:0008360">
    <property type="term" value="P:regulation of cell shape"/>
    <property type="evidence" value="ECO:0007669"/>
    <property type="project" value="UniProtKB-KW"/>
</dbReference>
<comment type="subcellular location">
    <subcellularLocation>
        <location evidence="1">Cell membrane</location>
        <topology evidence="1">Multi-pass membrane protein</topology>
    </subcellularLocation>
</comment>
<sequence>MPYVLRQVALGLVVVLVQWLLSNLRLWDVWPDVVLLYVAYVALRRGRVAGAVTGFGAGLAMDFLVTPDVMGLNTVLKTLMGFVIGLFQSEQGDNLRLSPAQAFLGALVVAVVHNGLMTIVLALDVGTRTPFLVFGLWLGGALYTAVVALAGSLFRVRG</sequence>
<evidence type="ECO:0000256" key="8">
    <source>
        <dbReference type="SAM" id="Phobius"/>
    </source>
</evidence>
<reference evidence="9 10" key="1">
    <citation type="submission" date="2016-11" db="EMBL/GenBank/DDBJ databases">
        <title>Study of marine rhodopsin-containing bacteria.</title>
        <authorList>
            <person name="Yoshizawa S."/>
            <person name="Kumagai Y."/>
            <person name="Kogure K."/>
        </authorList>
    </citation>
    <scope>NUCLEOTIDE SEQUENCE [LARGE SCALE GENOMIC DNA]</scope>
    <source>
        <strain evidence="9 10">SAORIC-28</strain>
    </source>
</reference>
<evidence type="ECO:0000256" key="4">
    <source>
        <dbReference type="ARBA" id="ARBA00022692"/>
    </source>
</evidence>
<protein>
    <submittedName>
        <fullName evidence="9">Rod shape-determining protein MreD</fullName>
    </submittedName>
</protein>
<dbReference type="AlphaFoldDB" id="A0A271J3H3"/>
<feature type="transmembrane region" description="Helical" evidence="8">
    <location>
        <begin position="129"/>
        <end position="154"/>
    </location>
</feature>
<gene>
    <name evidence="9" type="ORF">BSZ37_16870</name>
</gene>
<dbReference type="InterPro" id="IPR007227">
    <property type="entry name" value="Cell_shape_determining_MreD"/>
</dbReference>
<dbReference type="Proteomes" id="UP000216339">
    <property type="component" value="Unassembled WGS sequence"/>
</dbReference>
<proteinExistence type="inferred from homology"/>
<evidence type="ECO:0000256" key="6">
    <source>
        <dbReference type="ARBA" id="ARBA00022989"/>
    </source>
</evidence>
<comment type="caution">
    <text evidence="9">The sequence shown here is derived from an EMBL/GenBank/DDBJ whole genome shotgun (WGS) entry which is preliminary data.</text>
</comment>